<feature type="compositionally biased region" description="Polar residues" evidence="2">
    <location>
        <begin position="396"/>
        <end position="407"/>
    </location>
</feature>
<feature type="compositionally biased region" description="Polar residues" evidence="2">
    <location>
        <begin position="366"/>
        <end position="388"/>
    </location>
</feature>
<dbReference type="SMART" id="SM00324">
    <property type="entry name" value="RhoGAP"/>
    <property type="match status" value="1"/>
</dbReference>
<organism evidence="4 5">
    <name type="scientific">Trichophyton interdigitale (strain MR816)</name>
    <dbReference type="NCBI Taxonomy" id="1215338"/>
    <lineage>
        <taxon>Eukaryota</taxon>
        <taxon>Fungi</taxon>
        <taxon>Dikarya</taxon>
        <taxon>Ascomycota</taxon>
        <taxon>Pezizomycotina</taxon>
        <taxon>Eurotiomycetes</taxon>
        <taxon>Eurotiomycetidae</taxon>
        <taxon>Onygenales</taxon>
        <taxon>Arthrodermataceae</taxon>
        <taxon>Trichophyton</taxon>
    </lineage>
</organism>
<evidence type="ECO:0000259" key="3">
    <source>
        <dbReference type="PROSITE" id="PS50238"/>
    </source>
</evidence>
<feature type="compositionally biased region" description="Polar residues" evidence="2">
    <location>
        <begin position="735"/>
        <end position="746"/>
    </location>
</feature>
<dbReference type="GO" id="GO:0007165">
    <property type="term" value="P:signal transduction"/>
    <property type="evidence" value="ECO:0007669"/>
    <property type="project" value="InterPro"/>
</dbReference>
<dbReference type="GO" id="GO:0005096">
    <property type="term" value="F:GTPase activator activity"/>
    <property type="evidence" value="ECO:0007669"/>
    <property type="project" value="UniProtKB-KW"/>
</dbReference>
<dbReference type="Proteomes" id="UP000024533">
    <property type="component" value="Unassembled WGS sequence"/>
</dbReference>
<evidence type="ECO:0000256" key="2">
    <source>
        <dbReference type="SAM" id="MobiDB-lite"/>
    </source>
</evidence>
<feature type="region of interest" description="Disordered" evidence="2">
    <location>
        <begin position="319"/>
        <end position="809"/>
    </location>
</feature>
<dbReference type="GO" id="GO:0005938">
    <property type="term" value="C:cell cortex"/>
    <property type="evidence" value="ECO:0007669"/>
    <property type="project" value="TreeGrafter"/>
</dbReference>
<dbReference type="Pfam" id="PF00620">
    <property type="entry name" value="RhoGAP"/>
    <property type="match status" value="1"/>
</dbReference>
<gene>
    <name evidence="4" type="ORF">H109_07903</name>
</gene>
<comment type="caution">
    <text evidence="4">The sequence shown here is derived from an EMBL/GenBank/DDBJ whole genome shotgun (WGS) entry which is preliminary data.</text>
</comment>
<dbReference type="PROSITE" id="PS50238">
    <property type="entry name" value="RHOGAP"/>
    <property type="match status" value="1"/>
</dbReference>
<dbReference type="EMBL" id="AOKY01000887">
    <property type="protein sequence ID" value="KDB20154.1"/>
    <property type="molecule type" value="Genomic_DNA"/>
</dbReference>
<feature type="compositionally biased region" description="Basic and acidic residues" evidence="2">
    <location>
        <begin position="780"/>
        <end position="793"/>
    </location>
</feature>
<evidence type="ECO:0000313" key="4">
    <source>
        <dbReference type="EMBL" id="KDB20154.1"/>
    </source>
</evidence>
<feature type="compositionally biased region" description="Pro residues" evidence="2">
    <location>
        <begin position="539"/>
        <end position="553"/>
    </location>
</feature>
<dbReference type="InterPro" id="IPR051025">
    <property type="entry name" value="RhoGAP"/>
</dbReference>
<feature type="compositionally biased region" description="Low complexity" evidence="2">
    <location>
        <begin position="554"/>
        <end position="585"/>
    </location>
</feature>
<feature type="domain" description="Rho-GAP" evidence="3">
    <location>
        <begin position="89"/>
        <end position="299"/>
    </location>
</feature>
<feature type="compositionally biased region" description="Low complexity" evidence="2">
    <location>
        <begin position="691"/>
        <end position="704"/>
    </location>
</feature>
<feature type="compositionally biased region" description="Low complexity" evidence="2">
    <location>
        <begin position="353"/>
        <end position="365"/>
    </location>
</feature>
<proteinExistence type="predicted"/>
<dbReference type="HOGENOM" id="CLU_004568_2_0_1"/>
<evidence type="ECO:0000313" key="5">
    <source>
        <dbReference type="Proteomes" id="UP000024533"/>
    </source>
</evidence>
<dbReference type="PANTHER" id="PTHR15228:SF25">
    <property type="entry name" value="F-BAR DOMAIN-CONTAINING PROTEIN"/>
    <property type="match status" value="1"/>
</dbReference>
<dbReference type="STRING" id="1215338.A0A059IXA6"/>
<feature type="compositionally biased region" description="Polar residues" evidence="2">
    <location>
        <begin position="326"/>
        <end position="339"/>
    </location>
</feature>
<keyword evidence="5" id="KW-1185">Reference proteome</keyword>
<dbReference type="SUPFAM" id="SSF48350">
    <property type="entry name" value="GTPase activation domain, GAP"/>
    <property type="match status" value="1"/>
</dbReference>
<evidence type="ECO:0000256" key="1">
    <source>
        <dbReference type="ARBA" id="ARBA00022468"/>
    </source>
</evidence>
<dbReference type="CDD" id="cd04396">
    <property type="entry name" value="RhoGAP_fSAC7_BAG7"/>
    <property type="match status" value="1"/>
</dbReference>
<feature type="compositionally biased region" description="Low complexity" evidence="2">
    <location>
        <begin position="467"/>
        <end position="483"/>
    </location>
</feature>
<protein>
    <recommendedName>
        <fullName evidence="3">Rho-GAP domain-containing protein</fullName>
    </recommendedName>
</protein>
<dbReference type="PANTHER" id="PTHR15228">
    <property type="entry name" value="SPERMATHECAL PHYSIOLOGY VARIANT"/>
    <property type="match status" value="1"/>
</dbReference>
<name>A0A059IXA6_TRIIM</name>
<reference evidence="4 5" key="1">
    <citation type="submission" date="2014-02" db="EMBL/GenBank/DDBJ databases">
        <title>The Genome Sequence of Trichophyton interdigitale MR816.</title>
        <authorList>
            <consortium name="The Broad Institute Genomics Platform"/>
            <person name="Cuomo C.A."/>
            <person name="White T.C."/>
            <person name="Graser Y."/>
            <person name="Martinez-Rossi N."/>
            <person name="Heitman J."/>
            <person name="Young S.K."/>
            <person name="Zeng Q."/>
            <person name="Gargeya S."/>
            <person name="Abouelleil A."/>
            <person name="Alvarado L."/>
            <person name="Chapman S.B."/>
            <person name="Gainer-Dewar J."/>
            <person name="Goldberg J."/>
            <person name="Griggs A."/>
            <person name="Gujja S."/>
            <person name="Hansen M."/>
            <person name="Howarth C."/>
            <person name="Imamovic A."/>
            <person name="Larimer J."/>
            <person name="Martinez D."/>
            <person name="Murphy C."/>
            <person name="Pearson M.D."/>
            <person name="Persinoti G."/>
            <person name="Poon T."/>
            <person name="Priest M."/>
            <person name="Roberts A.D."/>
            <person name="Saif S."/>
            <person name="Shea T.D."/>
            <person name="Sykes S.N."/>
            <person name="Wortman J."/>
            <person name="Nusbaum C."/>
            <person name="Birren B."/>
        </authorList>
    </citation>
    <scope>NUCLEOTIDE SEQUENCE [LARGE SCALE GENOMIC DNA]</scope>
    <source>
        <strain evidence="4 5">MR816</strain>
    </source>
</reference>
<dbReference type="OMA" id="PNHIDAP"/>
<feature type="compositionally biased region" description="Polar residues" evidence="2">
    <location>
        <begin position="677"/>
        <end position="690"/>
    </location>
</feature>
<feature type="region of interest" description="Disordered" evidence="2">
    <location>
        <begin position="1"/>
        <end position="45"/>
    </location>
</feature>
<dbReference type="AlphaFoldDB" id="A0A059IXA6"/>
<accession>A0A059IXA6</accession>
<feature type="compositionally biased region" description="Low complexity" evidence="2">
    <location>
        <begin position="1"/>
        <end position="30"/>
    </location>
</feature>
<dbReference type="GO" id="GO:0060237">
    <property type="term" value="P:regulation of fungal-type cell wall organization"/>
    <property type="evidence" value="ECO:0007669"/>
    <property type="project" value="TreeGrafter"/>
</dbReference>
<dbReference type="OrthoDB" id="3196451at2759"/>
<dbReference type="InterPro" id="IPR000198">
    <property type="entry name" value="RhoGAP_dom"/>
</dbReference>
<sequence>MAHSQSQSQAPQTSSAQEASATTTPSPAASGLVNSSTAAHSPPSKRDLASWWRQFKRSTKKDAVLAPQAPSGIFGIPLNVSIKYANVAISLTGDDGKSFIYGYVPIVVAKCGVFLKEKATDVEGIFRLSGSAKRIKDLQEIFNSPDRFGKGLDWTGYTVHDAANILRRYLNQLPEPIVPLEFYERFREPLRHRQGRPDGEEAAIQVDQEHGFDRKAAVIAYQQLIKELPPLNRQLLLYILDLLTVFASKSDLNRMTAANLAAIFQPGMLSHPSHDMSPQDYKLSQDVLVFLIENQDNFLFGMTGTAADAQTVQNIQGGMYPPPTPLQKTTIRRSASNASGGADSLRKYEALRRNMSVSSRNSNGNVTGPSTPNSNSKGGGLQRSNTVPSKRAPGFSPSSTFARQQAATPPAAGLSAPPQLQMTPVVKGSPAQDITKVVEHPEQTTTTAAATTTTTTTTDTKQPENGTTSTAEVTETAPAAEAAQISLPVRNIEAALPEEPAKTTTEEAPSQLVESTKSDHPAEPARAPQLAEPFEFTKPPEPAASPALAPAPAPASSTPYPDPDSTAQPATAAQPAPVEQSQPAQPSSPPPSVQPAYLIPKSQRPNHIDAPPPPQLDPATHKPTTITPTRERKPASLFSWTSPPSGERRDANKLKKKRRIPGSASESAQSSTASLPHGSQTGSDETTPMKQQQPPATSQPATSSNPEEPSVADESHVSTPKVANPPLSPLLPVRSASTSQSHNSLEVHSPPHHHTSLTDRMLRPRSRTPSPNSHSLSATDHSDLEESSRGDKKDKRRSWRFPLGKKSDD</sequence>
<dbReference type="Gene3D" id="1.10.555.10">
    <property type="entry name" value="Rho GTPase activation protein"/>
    <property type="match status" value="1"/>
</dbReference>
<keyword evidence="1" id="KW-0343">GTPase activation</keyword>
<feature type="compositionally biased region" description="Low complexity" evidence="2">
    <location>
        <begin position="663"/>
        <end position="674"/>
    </location>
</feature>
<feature type="compositionally biased region" description="Low complexity" evidence="2">
    <location>
        <begin position="444"/>
        <end position="460"/>
    </location>
</feature>
<feature type="compositionally biased region" description="Polar residues" evidence="2">
    <location>
        <begin position="767"/>
        <end position="779"/>
    </location>
</feature>
<dbReference type="InterPro" id="IPR008936">
    <property type="entry name" value="Rho_GTPase_activation_prot"/>
</dbReference>